<protein>
    <recommendedName>
        <fullName evidence="4">Morc S5 domain-containing protein</fullName>
    </recommendedName>
</protein>
<accession>A0ABS8TLT4</accession>
<evidence type="ECO:0000259" key="4">
    <source>
        <dbReference type="Pfam" id="PF17942"/>
    </source>
</evidence>
<keyword evidence="3" id="KW-0175">Coiled coil</keyword>
<name>A0ABS8TLT4_DATST</name>
<reference evidence="5 6" key="1">
    <citation type="journal article" date="2021" name="BMC Genomics">
        <title>Datura genome reveals duplications of psychoactive alkaloid biosynthetic genes and high mutation rate following tissue culture.</title>
        <authorList>
            <person name="Rajewski A."/>
            <person name="Carter-House D."/>
            <person name="Stajich J."/>
            <person name="Litt A."/>
        </authorList>
    </citation>
    <scope>NUCLEOTIDE SEQUENCE [LARGE SCALE GENOMIC DNA]</scope>
    <source>
        <strain evidence="5">AR-01</strain>
    </source>
</reference>
<comment type="caution">
    <text evidence="5">The sequence shown here is derived from an EMBL/GenBank/DDBJ whole genome shotgun (WGS) entry which is preliminary data.</text>
</comment>
<dbReference type="Proteomes" id="UP000823775">
    <property type="component" value="Unassembled WGS sequence"/>
</dbReference>
<sequence>MLVRSSADDWKRNADTIVQWSSYASILYLRLAPGFRIILRGKDVEHHNLVDDMMLSDEITYRPQPIGDDTSKDPNNIIDIQGFNVYHKNRRNQPFWRVWNAAGSDGRGVIGVLEANFVEPAHDKQGFERTIVLARLEARLLVMQKKYWSENCHLIGYAKRRNARTVCLLRKKQTPLLKASPVPDLPPMSIQPVMTNLNRNRLEENTRWDKSNLRYKQQTRVYGEKLSKHREDSVSNLREDNHSTMNRSVKYSIVTIDHTLCLQKLWTVLPHVDHIWLLPAVYNRLCVICNYEKDRNKNLSQDASATNEELLNKLKLLEDRIAFKNIKRER</sequence>
<proteinExistence type="predicted"/>
<feature type="coiled-coil region" evidence="3">
    <location>
        <begin position="300"/>
        <end position="327"/>
    </location>
</feature>
<dbReference type="InterPro" id="IPR041006">
    <property type="entry name" value="Morc_S5"/>
</dbReference>
<evidence type="ECO:0000313" key="5">
    <source>
        <dbReference type="EMBL" id="MCD7471489.1"/>
    </source>
</evidence>
<keyword evidence="2" id="KW-0234">DNA repair</keyword>
<dbReference type="PANTHER" id="PTHR23336">
    <property type="entry name" value="ZINC FINGER CW-TYPE COILED-COIL DOMAIN PROTEIN 3"/>
    <property type="match status" value="1"/>
</dbReference>
<evidence type="ECO:0000313" key="6">
    <source>
        <dbReference type="Proteomes" id="UP000823775"/>
    </source>
</evidence>
<feature type="domain" description="Morc S5" evidence="4">
    <location>
        <begin position="22"/>
        <end position="148"/>
    </location>
</feature>
<organism evidence="5 6">
    <name type="scientific">Datura stramonium</name>
    <name type="common">Jimsonweed</name>
    <name type="synonym">Common thornapple</name>
    <dbReference type="NCBI Taxonomy" id="4076"/>
    <lineage>
        <taxon>Eukaryota</taxon>
        <taxon>Viridiplantae</taxon>
        <taxon>Streptophyta</taxon>
        <taxon>Embryophyta</taxon>
        <taxon>Tracheophyta</taxon>
        <taxon>Spermatophyta</taxon>
        <taxon>Magnoliopsida</taxon>
        <taxon>eudicotyledons</taxon>
        <taxon>Gunneridae</taxon>
        <taxon>Pentapetalae</taxon>
        <taxon>asterids</taxon>
        <taxon>lamiids</taxon>
        <taxon>Solanales</taxon>
        <taxon>Solanaceae</taxon>
        <taxon>Solanoideae</taxon>
        <taxon>Datureae</taxon>
        <taxon>Datura</taxon>
    </lineage>
</organism>
<dbReference type="Pfam" id="PF17942">
    <property type="entry name" value="Morc6_S5"/>
    <property type="match status" value="1"/>
</dbReference>
<keyword evidence="1" id="KW-0227">DNA damage</keyword>
<gene>
    <name evidence="5" type="ORF">HAX54_011949</name>
</gene>
<keyword evidence="6" id="KW-1185">Reference proteome</keyword>
<dbReference type="PANTHER" id="PTHR23336:SF69">
    <property type="entry name" value="PROTEIN MICRORCHIDIA 7-LIKE"/>
    <property type="match status" value="1"/>
</dbReference>
<evidence type="ECO:0000256" key="2">
    <source>
        <dbReference type="ARBA" id="ARBA00023204"/>
    </source>
</evidence>
<evidence type="ECO:0000256" key="3">
    <source>
        <dbReference type="SAM" id="Coils"/>
    </source>
</evidence>
<dbReference type="EMBL" id="JACEIK010001688">
    <property type="protein sequence ID" value="MCD7471489.1"/>
    <property type="molecule type" value="Genomic_DNA"/>
</dbReference>
<dbReference type="InterPro" id="IPR045261">
    <property type="entry name" value="MORC_ATPase"/>
</dbReference>
<evidence type="ECO:0000256" key="1">
    <source>
        <dbReference type="ARBA" id="ARBA00022763"/>
    </source>
</evidence>